<dbReference type="InterPro" id="IPR013766">
    <property type="entry name" value="Thioredoxin_domain"/>
</dbReference>
<organism evidence="2 3">
    <name type="scientific">Plantactinospora veratri</name>
    <dbReference type="NCBI Taxonomy" id="1436122"/>
    <lineage>
        <taxon>Bacteria</taxon>
        <taxon>Bacillati</taxon>
        <taxon>Actinomycetota</taxon>
        <taxon>Actinomycetes</taxon>
        <taxon>Micromonosporales</taxon>
        <taxon>Micromonosporaceae</taxon>
        <taxon>Plantactinospora</taxon>
    </lineage>
</organism>
<dbReference type="InterPro" id="IPR050553">
    <property type="entry name" value="Thioredoxin_ResA/DsbE_sf"/>
</dbReference>
<evidence type="ECO:0000313" key="3">
    <source>
        <dbReference type="Proteomes" id="UP001339911"/>
    </source>
</evidence>
<dbReference type="PANTHER" id="PTHR42852:SF13">
    <property type="entry name" value="PROTEIN DIPZ"/>
    <property type="match status" value="1"/>
</dbReference>
<accession>A0ABU7SF91</accession>
<dbReference type="RefSeq" id="WP_331208900.1">
    <property type="nucleotide sequence ID" value="NZ_JAZGQL010000012.1"/>
</dbReference>
<keyword evidence="3" id="KW-1185">Reference proteome</keyword>
<dbReference type="PROSITE" id="PS51352">
    <property type="entry name" value="THIOREDOXIN_2"/>
    <property type="match status" value="1"/>
</dbReference>
<name>A0ABU7SF91_9ACTN</name>
<dbReference type="Proteomes" id="UP001339911">
    <property type="component" value="Unassembled WGS sequence"/>
</dbReference>
<feature type="domain" description="Thioredoxin" evidence="1">
    <location>
        <begin position="61"/>
        <end position="214"/>
    </location>
</feature>
<gene>
    <name evidence="2" type="ORF">V1634_17480</name>
</gene>
<dbReference type="Pfam" id="PF00578">
    <property type="entry name" value="AhpC-TSA"/>
    <property type="match status" value="1"/>
</dbReference>
<dbReference type="Gene3D" id="3.40.30.10">
    <property type="entry name" value="Glutaredoxin"/>
    <property type="match status" value="1"/>
</dbReference>
<dbReference type="CDD" id="cd02966">
    <property type="entry name" value="TlpA_like_family"/>
    <property type="match status" value="1"/>
</dbReference>
<sequence>MTARKPPGPAVAVPRRAGRPRRGRLAALLGFAVTVAVLAAGCTGDGADSEPAPPVAGGAAVLPGPVPADLTLRPAPTGLPGAPKVTGTLTDGSSLAVAELWADRPVVLTFFSSWCNTCAERQDGLGELARDLRDRVVFVGVAGEDEPDALQDYLRRHRVEYPVLVDGDQRIARAYAVREPPAVVVVAKGGTLLRGWPGGVDAATLDSMLRKLVLAP</sequence>
<evidence type="ECO:0000259" key="1">
    <source>
        <dbReference type="PROSITE" id="PS51352"/>
    </source>
</evidence>
<proteinExistence type="predicted"/>
<dbReference type="SUPFAM" id="SSF52833">
    <property type="entry name" value="Thioredoxin-like"/>
    <property type="match status" value="1"/>
</dbReference>
<evidence type="ECO:0000313" key="2">
    <source>
        <dbReference type="EMBL" id="MEE6308623.1"/>
    </source>
</evidence>
<reference evidence="2 3" key="1">
    <citation type="submission" date="2024-01" db="EMBL/GenBank/DDBJ databases">
        <title>Genome insights into Plantactinospora veratri sp. nov.</title>
        <authorList>
            <person name="Wang L."/>
        </authorList>
    </citation>
    <scope>NUCLEOTIDE SEQUENCE [LARGE SCALE GENOMIC DNA]</scope>
    <source>
        <strain evidence="2 3">NEAU-FHS4</strain>
    </source>
</reference>
<dbReference type="EMBL" id="JAZGQL010000012">
    <property type="protein sequence ID" value="MEE6308623.1"/>
    <property type="molecule type" value="Genomic_DNA"/>
</dbReference>
<protein>
    <submittedName>
        <fullName evidence="2">TlpA disulfide reductase family protein</fullName>
    </submittedName>
</protein>
<dbReference type="PANTHER" id="PTHR42852">
    <property type="entry name" value="THIOL:DISULFIDE INTERCHANGE PROTEIN DSBE"/>
    <property type="match status" value="1"/>
</dbReference>
<dbReference type="InterPro" id="IPR000866">
    <property type="entry name" value="AhpC/TSA"/>
</dbReference>
<dbReference type="InterPro" id="IPR036249">
    <property type="entry name" value="Thioredoxin-like_sf"/>
</dbReference>
<comment type="caution">
    <text evidence="2">The sequence shown here is derived from an EMBL/GenBank/DDBJ whole genome shotgun (WGS) entry which is preliminary data.</text>
</comment>